<evidence type="ECO:0000313" key="3">
    <source>
        <dbReference type="EMBL" id="KGO50158.1"/>
    </source>
</evidence>
<evidence type="ECO:0000256" key="1">
    <source>
        <dbReference type="SAM" id="MobiDB-lite"/>
    </source>
</evidence>
<proteinExistence type="predicted"/>
<dbReference type="OrthoDB" id="4480814at2759"/>
<feature type="transmembrane region" description="Helical" evidence="2">
    <location>
        <begin position="192"/>
        <end position="218"/>
    </location>
</feature>
<feature type="region of interest" description="Disordered" evidence="1">
    <location>
        <begin position="298"/>
        <end position="345"/>
    </location>
</feature>
<gene>
    <name evidence="3" type="ORF">PEX2_056360</name>
</gene>
<organism evidence="3 4">
    <name type="scientific">Penicillium expansum</name>
    <name type="common">Blue mold rot fungus</name>
    <dbReference type="NCBI Taxonomy" id="27334"/>
    <lineage>
        <taxon>Eukaryota</taxon>
        <taxon>Fungi</taxon>
        <taxon>Dikarya</taxon>
        <taxon>Ascomycota</taxon>
        <taxon>Pezizomycotina</taxon>
        <taxon>Eurotiomycetes</taxon>
        <taxon>Eurotiomycetidae</taxon>
        <taxon>Eurotiales</taxon>
        <taxon>Aspergillaceae</taxon>
        <taxon>Penicillium</taxon>
    </lineage>
</organism>
<keyword evidence="2" id="KW-0472">Membrane</keyword>
<dbReference type="Proteomes" id="UP000030143">
    <property type="component" value="Unassembled WGS sequence"/>
</dbReference>
<accession>A0A0A2JWU9</accession>
<dbReference type="InterPro" id="IPR052413">
    <property type="entry name" value="SUR7_domain"/>
</dbReference>
<dbReference type="PANTHER" id="PTHR28019">
    <property type="entry name" value="CELL MEMBRANE PROTEIN YLR413W-RELATED"/>
    <property type="match status" value="1"/>
</dbReference>
<dbReference type="STRING" id="27334.A0A0A2JWU9"/>
<evidence type="ECO:0000313" key="4">
    <source>
        <dbReference type="Proteomes" id="UP000030143"/>
    </source>
</evidence>
<sequence>MGKAGRVACIFTPYVLTIASLICIIMVGLGCTKASSSTLNNLYFIRLDLSNISSGSALTSEITDRLSDAGITDVTAEEVSATIKTLQDDANIADFYDIGLWGYCEGNSTNTTDTVSSCTDPKAQFYFNPASVLGVSETQLEKEIGSSMKKIMKVYKAVSKWMFIAYLVAFIATCAQVLLGIFAIFSRWGSCVTTIVSIVSFLFTLGASLTSTIMFSIAKGSLGTALKVYGVEVGLGKNIYVATWLAVAFSLAATGFWMLSTCCCSGRSPYSHKDRRNTRGSVTAEKAPYTYEPIGAAHPPFGTQEPHGPQHGYSTSYPPPPAHHNDIPMTHNNQQSSAYEPYRHA</sequence>
<dbReference type="GeneID" id="27678329"/>
<reference evidence="3 4" key="1">
    <citation type="journal article" date="2015" name="Mol. Plant Microbe Interact.">
        <title>Genome, transcriptome, and functional analyses of Penicillium expansum provide new insights into secondary metabolism and pathogenicity.</title>
        <authorList>
            <person name="Ballester A.R."/>
            <person name="Marcet-Houben M."/>
            <person name="Levin E."/>
            <person name="Sela N."/>
            <person name="Selma-Lazaro C."/>
            <person name="Carmona L."/>
            <person name="Wisniewski M."/>
            <person name="Droby S."/>
            <person name="Gonzalez-Candelas L."/>
            <person name="Gabaldon T."/>
        </authorList>
    </citation>
    <scope>NUCLEOTIDE SEQUENCE [LARGE SCALE GENOMIC DNA]</scope>
    <source>
        <strain evidence="3 4">MD-8</strain>
    </source>
</reference>
<dbReference type="Pfam" id="PF06687">
    <property type="entry name" value="SUR7"/>
    <property type="match status" value="1"/>
</dbReference>
<dbReference type="VEuPathDB" id="FungiDB:PEXP_106830"/>
<dbReference type="RefSeq" id="XP_016593439.1">
    <property type="nucleotide sequence ID" value="XM_016742910.1"/>
</dbReference>
<feature type="transmembrane region" description="Helical" evidence="2">
    <location>
        <begin position="239"/>
        <end position="259"/>
    </location>
</feature>
<dbReference type="InterPro" id="IPR009571">
    <property type="entry name" value="SUR7/Rim9-like_fungi"/>
</dbReference>
<dbReference type="PANTHER" id="PTHR28019:SF3">
    <property type="entry name" value="INTEGRAL MEMBRANE PROTEIN (AFU_ORTHOLOGUE AFUA_6G07470)"/>
    <property type="match status" value="1"/>
</dbReference>
<dbReference type="AlphaFoldDB" id="A0A0A2JWU9"/>
<feature type="transmembrane region" description="Helical" evidence="2">
    <location>
        <begin position="161"/>
        <end position="186"/>
    </location>
</feature>
<evidence type="ECO:0000256" key="2">
    <source>
        <dbReference type="SAM" id="Phobius"/>
    </source>
</evidence>
<comment type="caution">
    <text evidence="3">The sequence shown here is derived from an EMBL/GenBank/DDBJ whole genome shotgun (WGS) entry which is preliminary data.</text>
</comment>
<keyword evidence="4" id="KW-1185">Reference proteome</keyword>
<dbReference type="GO" id="GO:0051285">
    <property type="term" value="C:cell cortex of cell tip"/>
    <property type="evidence" value="ECO:0007669"/>
    <property type="project" value="TreeGrafter"/>
</dbReference>
<keyword evidence="2" id="KW-1133">Transmembrane helix</keyword>
<name>A0A0A2JWU9_PENEN</name>
<dbReference type="GO" id="GO:0005886">
    <property type="term" value="C:plasma membrane"/>
    <property type="evidence" value="ECO:0007669"/>
    <property type="project" value="InterPro"/>
</dbReference>
<dbReference type="PhylomeDB" id="A0A0A2JWU9"/>
<protein>
    <submittedName>
        <fullName evidence="3">Actin cortical patch SUR7/pH-response regulator PalI</fullName>
    </submittedName>
</protein>
<keyword evidence="2" id="KW-0812">Transmembrane</keyword>
<dbReference type="GO" id="GO:0031505">
    <property type="term" value="P:fungal-type cell wall organization"/>
    <property type="evidence" value="ECO:0007669"/>
    <property type="project" value="TreeGrafter"/>
</dbReference>
<dbReference type="HOGENOM" id="CLU_034574_1_0_1"/>
<dbReference type="EMBL" id="JQFZ01000355">
    <property type="protein sequence ID" value="KGO50158.1"/>
    <property type="molecule type" value="Genomic_DNA"/>
</dbReference>
<feature type="transmembrane region" description="Helical" evidence="2">
    <location>
        <begin position="12"/>
        <end position="31"/>
    </location>
</feature>
<dbReference type="PROSITE" id="PS51257">
    <property type="entry name" value="PROKAR_LIPOPROTEIN"/>
    <property type="match status" value="1"/>
</dbReference>